<evidence type="ECO:0000313" key="1">
    <source>
        <dbReference type="EMBL" id="CUS12129.1"/>
    </source>
</evidence>
<reference evidence="1" key="1">
    <citation type="submission" date="2015-10" db="EMBL/GenBank/DDBJ databases">
        <authorList>
            <person name="Regsiter A."/>
            <person name="william w."/>
        </authorList>
    </citation>
    <scope>NUCLEOTIDE SEQUENCE</scope>
    <source>
        <strain evidence="1">Montdore</strain>
    </source>
</reference>
<evidence type="ECO:0008006" key="3">
    <source>
        <dbReference type="Google" id="ProtNLM"/>
    </source>
</evidence>
<protein>
    <recommendedName>
        <fullName evidence="3">Actin-like ATPase domain-containing protein</fullName>
    </recommendedName>
</protein>
<dbReference type="CDD" id="cd10170">
    <property type="entry name" value="ASKHA_NBD_HSP70"/>
    <property type="match status" value="1"/>
</dbReference>
<keyword evidence="2" id="KW-1185">Reference proteome</keyword>
<feature type="non-terminal residue" evidence="1">
    <location>
        <position position="1"/>
    </location>
</feature>
<dbReference type="AlphaFoldDB" id="A0A292PX43"/>
<dbReference type="PROSITE" id="PS00297">
    <property type="entry name" value="HSP70_1"/>
    <property type="match status" value="1"/>
</dbReference>
<sequence>TGYLYPSILYGTLTRACPAGVTLILFPFSKPSIKANFNLLDLPALAGNCLNDRMSQLSSLSSIKVGVDLGTTYSGVAWALTSTPDEINVIDRWVAKGGRTSAKAPSEIAYTPSGVKWGFGIPNEVPRLALFELLLDPTKYSLATSTNTPLAGTNHLIPPGKKLVDVVTDYLSELYKHTIKHLKGALGEDLVEFSPLDFTFIVPAVWSDAAKNLTLQAAENAGFGRKKSIRLISEPEAAAVCCLKEMQPNNLNVGDAFVVADCGSRTVNVISYTITRKAPKLEAVECVEGAGAMCGSAVLNECFEKLRSYWHQASTRAFSWVMWITELPRFDKMSHRARVYMVKEFDDCLKRNFTDSDEEDIFTCRIPGVADDSEAGIKDGMFVIDREEMREIFDPTVEEIVELVQKQVDEVEKLVAITPLPDEGLYPDAFSSIIFPRGRRRAKSLVLIGGFGESEYLRSRLQAEIRTNDDRKISILQPSMAWSAAVRGAVMCGLEGEMVRVRKVTSSYGYSCSVPFIEGIHPKIDGYIDPHDGECMCMRRMHWFIRKGEDVEDNNPIRHTFYICRSSLDELNDRITVPLLATDHPVSHPNRISWRYPLILAHLVDIYPYCTLEVDLSVIPEKFKRKIGINDQFYFRLGFDLLISIQSASMLFQFDIDGTVYSDVKACYH</sequence>
<dbReference type="InterPro" id="IPR018181">
    <property type="entry name" value="Heat_shock_70_CS"/>
</dbReference>
<gene>
    <name evidence="1" type="ORF">GSTUAT00003777001</name>
</gene>
<dbReference type="InterPro" id="IPR043129">
    <property type="entry name" value="ATPase_NBD"/>
</dbReference>
<organism evidence="1 2">
    <name type="scientific">Tuber aestivum</name>
    <name type="common">summer truffle</name>
    <dbReference type="NCBI Taxonomy" id="59557"/>
    <lineage>
        <taxon>Eukaryota</taxon>
        <taxon>Fungi</taxon>
        <taxon>Dikarya</taxon>
        <taxon>Ascomycota</taxon>
        <taxon>Pezizomycotina</taxon>
        <taxon>Pezizomycetes</taxon>
        <taxon>Pezizales</taxon>
        <taxon>Tuberaceae</taxon>
        <taxon>Tuber</taxon>
    </lineage>
</organism>
<accession>A0A292PX43</accession>
<proteinExistence type="predicted"/>
<dbReference type="EMBL" id="LN891003">
    <property type="protein sequence ID" value="CUS12129.1"/>
    <property type="molecule type" value="Genomic_DNA"/>
</dbReference>
<dbReference type="Gene3D" id="3.30.420.40">
    <property type="match status" value="1"/>
</dbReference>
<evidence type="ECO:0000313" key="2">
    <source>
        <dbReference type="Proteomes" id="UP001412239"/>
    </source>
</evidence>
<feature type="non-terminal residue" evidence="1">
    <location>
        <position position="669"/>
    </location>
</feature>
<dbReference type="PANTHER" id="PTHR14187:SF5">
    <property type="entry name" value="HEAT SHOCK 70 KDA PROTEIN 12A"/>
    <property type="match status" value="1"/>
</dbReference>
<dbReference type="Proteomes" id="UP001412239">
    <property type="component" value="Unassembled WGS sequence"/>
</dbReference>
<name>A0A292PX43_9PEZI</name>
<dbReference type="PANTHER" id="PTHR14187">
    <property type="entry name" value="ALPHA KINASE/ELONGATION FACTOR 2 KINASE"/>
    <property type="match status" value="1"/>
</dbReference>
<dbReference type="SUPFAM" id="SSF53067">
    <property type="entry name" value="Actin-like ATPase domain"/>
    <property type="match status" value="2"/>
</dbReference>